<dbReference type="EMBL" id="MBFU01000269">
    <property type="protein sequence ID" value="PWA00886.1"/>
    <property type="molecule type" value="Genomic_DNA"/>
</dbReference>
<sequence length="115" mass="13064">TKKSYENFISGMRNGKIVQIPDCSHTLPFEVPEKTGDVIIQVLSKFVYEKDIKRTVPEKEGLKYYEPAILINSGAFGLAILHKQVDIVKLLFDAHRINPNLDIDESNVQILPLKK</sequence>
<keyword evidence="2" id="KW-1185">Reference proteome</keyword>
<organism evidence="1 2">
    <name type="scientific">Smittium angustum</name>
    <dbReference type="NCBI Taxonomy" id="133377"/>
    <lineage>
        <taxon>Eukaryota</taxon>
        <taxon>Fungi</taxon>
        <taxon>Fungi incertae sedis</taxon>
        <taxon>Zoopagomycota</taxon>
        <taxon>Kickxellomycotina</taxon>
        <taxon>Harpellomycetes</taxon>
        <taxon>Harpellales</taxon>
        <taxon>Legeriomycetaceae</taxon>
        <taxon>Smittium</taxon>
    </lineage>
</organism>
<protein>
    <submittedName>
        <fullName evidence="1">Uncharacterized protein</fullName>
    </submittedName>
</protein>
<dbReference type="Proteomes" id="UP000245591">
    <property type="component" value="Unassembled WGS sequence"/>
</dbReference>
<comment type="caution">
    <text evidence="1">The sequence shown here is derived from an EMBL/GenBank/DDBJ whole genome shotgun (WGS) entry which is preliminary data.</text>
</comment>
<accession>A0A2U1J726</accession>
<evidence type="ECO:0000313" key="2">
    <source>
        <dbReference type="Proteomes" id="UP000245591"/>
    </source>
</evidence>
<evidence type="ECO:0000313" key="1">
    <source>
        <dbReference type="EMBL" id="PWA00886.1"/>
    </source>
</evidence>
<feature type="non-terminal residue" evidence="1">
    <location>
        <position position="1"/>
    </location>
</feature>
<name>A0A2U1J726_SMIAN</name>
<gene>
    <name evidence="1" type="ORF">BB558_003048</name>
</gene>
<dbReference type="AlphaFoldDB" id="A0A2U1J726"/>
<proteinExistence type="predicted"/>
<reference evidence="1 2" key="1">
    <citation type="journal article" date="2018" name="MBio">
        <title>Comparative Genomics Reveals the Core Gene Toolbox for the Fungus-Insect Symbiosis.</title>
        <authorList>
            <person name="Wang Y."/>
            <person name="Stata M."/>
            <person name="Wang W."/>
            <person name="Stajich J.E."/>
            <person name="White M.M."/>
            <person name="Moncalvo J.M."/>
        </authorList>
    </citation>
    <scope>NUCLEOTIDE SEQUENCE [LARGE SCALE GENOMIC DNA]</scope>
    <source>
        <strain evidence="1 2">AUS-126-30</strain>
    </source>
</reference>